<reference evidence="2 3" key="1">
    <citation type="submission" date="2019-07" db="EMBL/GenBank/DDBJ databases">
        <title>Whole genome shotgun sequence of Brevifollis gellanilyticus NBRC 108608.</title>
        <authorList>
            <person name="Hosoyama A."/>
            <person name="Uohara A."/>
            <person name="Ohji S."/>
            <person name="Ichikawa N."/>
        </authorList>
    </citation>
    <scope>NUCLEOTIDE SEQUENCE [LARGE SCALE GENOMIC DNA]</scope>
    <source>
        <strain evidence="2 3">NBRC 108608</strain>
    </source>
</reference>
<keyword evidence="3" id="KW-1185">Reference proteome</keyword>
<evidence type="ECO:0000313" key="3">
    <source>
        <dbReference type="Proteomes" id="UP000321577"/>
    </source>
</evidence>
<proteinExistence type="predicted"/>
<evidence type="ECO:0000313" key="2">
    <source>
        <dbReference type="EMBL" id="GEP43085.1"/>
    </source>
</evidence>
<organism evidence="2 3">
    <name type="scientific">Brevifollis gellanilyticus</name>
    <dbReference type="NCBI Taxonomy" id="748831"/>
    <lineage>
        <taxon>Bacteria</taxon>
        <taxon>Pseudomonadati</taxon>
        <taxon>Verrucomicrobiota</taxon>
        <taxon>Verrucomicrobiia</taxon>
        <taxon>Verrucomicrobiales</taxon>
        <taxon>Verrucomicrobiaceae</taxon>
    </lineage>
</organism>
<name>A0A512M8N9_9BACT</name>
<evidence type="ECO:0000256" key="1">
    <source>
        <dbReference type="SAM" id="MobiDB-lite"/>
    </source>
</evidence>
<dbReference type="RefSeq" id="WP_170266739.1">
    <property type="nucleotide sequence ID" value="NZ_BKAG01000014.1"/>
</dbReference>
<dbReference type="AlphaFoldDB" id="A0A512M8N9"/>
<sequence>MTKTLAQWGEHVQINISDRPIEAWWSCPFCNQTFNVAVRDTKEAGVLLAKLAFMDHMEEHHSEKIGDTRRSGKLQRDRSLSSKPKPKQDGV</sequence>
<dbReference type="EMBL" id="BKAG01000014">
    <property type="protein sequence ID" value="GEP43085.1"/>
    <property type="molecule type" value="Genomic_DNA"/>
</dbReference>
<feature type="region of interest" description="Disordered" evidence="1">
    <location>
        <begin position="59"/>
        <end position="91"/>
    </location>
</feature>
<protein>
    <submittedName>
        <fullName evidence="2">Uncharacterized protein</fullName>
    </submittedName>
</protein>
<gene>
    <name evidence="2" type="ORF">BGE01nite_23760</name>
</gene>
<accession>A0A512M8N9</accession>
<dbReference type="Proteomes" id="UP000321577">
    <property type="component" value="Unassembled WGS sequence"/>
</dbReference>
<comment type="caution">
    <text evidence="2">The sequence shown here is derived from an EMBL/GenBank/DDBJ whole genome shotgun (WGS) entry which is preliminary data.</text>
</comment>